<reference evidence="2" key="1">
    <citation type="journal article" date="2017" name="Nature">
        <title>The sunflower genome provides insights into oil metabolism, flowering and Asterid evolution.</title>
        <authorList>
            <person name="Badouin H."/>
            <person name="Gouzy J."/>
            <person name="Grassa C.J."/>
            <person name="Murat F."/>
            <person name="Staton S.E."/>
            <person name="Cottret L."/>
            <person name="Lelandais-Briere C."/>
            <person name="Owens G.L."/>
            <person name="Carrere S."/>
            <person name="Mayjonade B."/>
            <person name="Legrand L."/>
            <person name="Gill N."/>
            <person name="Kane N.C."/>
            <person name="Bowers J.E."/>
            <person name="Hubner S."/>
            <person name="Bellec A."/>
            <person name="Berard A."/>
            <person name="Berges H."/>
            <person name="Blanchet N."/>
            <person name="Boniface M.C."/>
            <person name="Brunel D."/>
            <person name="Catrice O."/>
            <person name="Chaidir N."/>
            <person name="Claudel C."/>
            <person name="Donnadieu C."/>
            <person name="Faraut T."/>
            <person name="Fievet G."/>
            <person name="Helmstetter N."/>
            <person name="King M."/>
            <person name="Knapp S.J."/>
            <person name="Lai Z."/>
            <person name="Le Paslier M.C."/>
            <person name="Lippi Y."/>
            <person name="Lorenzon L."/>
            <person name="Mandel J.R."/>
            <person name="Marage G."/>
            <person name="Marchand G."/>
            <person name="Marquand E."/>
            <person name="Bret-Mestries E."/>
            <person name="Morien E."/>
            <person name="Nambeesan S."/>
            <person name="Nguyen T."/>
            <person name="Pegot-Espagnet P."/>
            <person name="Pouilly N."/>
            <person name="Raftis F."/>
            <person name="Sallet E."/>
            <person name="Schiex T."/>
            <person name="Thomas J."/>
            <person name="Vandecasteele C."/>
            <person name="Vares D."/>
            <person name="Vear F."/>
            <person name="Vautrin S."/>
            <person name="Crespi M."/>
            <person name="Mangin B."/>
            <person name="Burke J.M."/>
            <person name="Salse J."/>
            <person name="Munos S."/>
            <person name="Vincourt P."/>
            <person name="Rieseberg L.H."/>
            <person name="Langlade N.B."/>
        </authorList>
    </citation>
    <scope>NUCLEOTIDE SEQUENCE</scope>
    <source>
        <tissue evidence="2">Leaves</tissue>
    </source>
</reference>
<dbReference type="Gramene" id="mRNA:HanXRQr2_Chr01g0035011">
    <property type="protein sequence ID" value="CDS:HanXRQr2_Chr01g0035011.1"/>
    <property type="gene ID" value="HanXRQr2_Chr01g0035011"/>
</dbReference>
<dbReference type="AlphaFoldDB" id="A0A9K3P3X9"/>
<sequence>MNVLDPKADGAMVVTYLPEGRPVWLDQIRDRFLHPTSESFASYANTILGEDGGDDLDDATNPAREEVIVLSSGGSDGSHEGLIPRSTRPGPPQGTGNEPVGDGADVSVDIVEQLETRKKKTLDKSEKKKKVEGSATEAPRKQPSTLPFLNYVVVSNTLSGLDARDKRVEHEPDDHATLTEIMKKRKTLDEKKKELDEQAVAALAAKKSKLQMETPSAPSESEID</sequence>
<feature type="region of interest" description="Disordered" evidence="1">
    <location>
        <begin position="71"/>
        <end position="144"/>
    </location>
</feature>
<dbReference type="EMBL" id="MNCJ02000316">
    <property type="protein sequence ID" value="KAF5823131.1"/>
    <property type="molecule type" value="Genomic_DNA"/>
</dbReference>
<evidence type="ECO:0000256" key="1">
    <source>
        <dbReference type="SAM" id="MobiDB-lite"/>
    </source>
</evidence>
<feature type="compositionally biased region" description="Polar residues" evidence="1">
    <location>
        <begin position="211"/>
        <end position="224"/>
    </location>
</feature>
<accession>A0A9K3P3X9</accession>
<feature type="region of interest" description="Disordered" evidence="1">
    <location>
        <begin position="205"/>
        <end position="224"/>
    </location>
</feature>
<evidence type="ECO:0000313" key="3">
    <source>
        <dbReference type="Proteomes" id="UP000215914"/>
    </source>
</evidence>
<evidence type="ECO:0000313" key="2">
    <source>
        <dbReference type="EMBL" id="KAF5823131.1"/>
    </source>
</evidence>
<protein>
    <submittedName>
        <fullName evidence="2">Uncharacterized protein</fullName>
    </submittedName>
</protein>
<proteinExistence type="predicted"/>
<gene>
    <name evidence="2" type="ORF">HanXRQr2_Chr01g0035011</name>
</gene>
<reference evidence="2" key="2">
    <citation type="submission" date="2020-06" db="EMBL/GenBank/DDBJ databases">
        <title>Helianthus annuus Genome sequencing and assembly Release 2.</title>
        <authorList>
            <person name="Gouzy J."/>
            <person name="Langlade N."/>
            <person name="Munos S."/>
        </authorList>
    </citation>
    <scope>NUCLEOTIDE SEQUENCE</scope>
    <source>
        <tissue evidence="2">Leaves</tissue>
    </source>
</reference>
<dbReference type="Proteomes" id="UP000215914">
    <property type="component" value="Unassembled WGS sequence"/>
</dbReference>
<organism evidence="2 3">
    <name type="scientific">Helianthus annuus</name>
    <name type="common">Common sunflower</name>
    <dbReference type="NCBI Taxonomy" id="4232"/>
    <lineage>
        <taxon>Eukaryota</taxon>
        <taxon>Viridiplantae</taxon>
        <taxon>Streptophyta</taxon>
        <taxon>Embryophyta</taxon>
        <taxon>Tracheophyta</taxon>
        <taxon>Spermatophyta</taxon>
        <taxon>Magnoliopsida</taxon>
        <taxon>eudicotyledons</taxon>
        <taxon>Gunneridae</taxon>
        <taxon>Pentapetalae</taxon>
        <taxon>asterids</taxon>
        <taxon>campanulids</taxon>
        <taxon>Asterales</taxon>
        <taxon>Asteraceae</taxon>
        <taxon>Asteroideae</taxon>
        <taxon>Heliantheae alliance</taxon>
        <taxon>Heliantheae</taxon>
        <taxon>Helianthus</taxon>
    </lineage>
</organism>
<name>A0A9K3P3X9_HELAN</name>
<feature type="compositionally biased region" description="Basic and acidic residues" evidence="1">
    <location>
        <begin position="122"/>
        <end position="132"/>
    </location>
</feature>
<comment type="caution">
    <text evidence="2">The sequence shown here is derived from an EMBL/GenBank/DDBJ whole genome shotgun (WGS) entry which is preliminary data.</text>
</comment>
<keyword evidence="3" id="KW-1185">Reference proteome</keyword>